<sequence length="111" mass="12362">MTTTSVRTNTKMGGAKDAAATIQSTTLSFERYTQIAIADPVVESKSIYIHKQQIMKDVYCSSTVSTVSEGKAIVGMLNISEEIKEINITDLNKINYDIEYELYTVEVKDNL</sequence>
<dbReference type="EMBL" id="VUJU01016244">
    <property type="protein sequence ID" value="KAF0690159.1"/>
    <property type="molecule type" value="Genomic_DNA"/>
</dbReference>
<dbReference type="OrthoDB" id="420169at2759"/>
<reference evidence="1 2" key="1">
    <citation type="submission" date="2019-08" db="EMBL/GenBank/DDBJ databases">
        <title>Whole genome of Aphis craccivora.</title>
        <authorList>
            <person name="Voronova N.V."/>
            <person name="Shulinski R.S."/>
            <person name="Bandarenka Y.V."/>
            <person name="Zhorov D.G."/>
            <person name="Warner D."/>
        </authorList>
    </citation>
    <scope>NUCLEOTIDE SEQUENCE [LARGE SCALE GENOMIC DNA]</scope>
    <source>
        <strain evidence="1">180601</strain>
        <tissue evidence="1">Whole Body</tissue>
    </source>
</reference>
<comment type="caution">
    <text evidence="1">The sequence shown here is derived from an EMBL/GenBank/DDBJ whole genome shotgun (WGS) entry which is preliminary data.</text>
</comment>
<protein>
    <submittedName>
        <fullName evidence="1">Uncharacterized protein</fullName>
    </submittedName>
</protein>
<dbReference type="AlphaFoldDB" id="A0A6G0VJE4"/>
<gene>
    <name evidence="1" type="ORF">FWK35_00035227</name>
</gene>
<keyword evidence="2" id="KW-1185">Reference proteome</keyword>
<proteinExistence type="predicted"/>
<dbReference type="Proteomes" id="UP000478052">
    <property type="component" value="Unassembled WGS sequence"/>
</dbReference>
<accession>A0A6G0VJE4</accession>
<evidence type="ECO:0000313" key="1">
    <source>
        <dbReference type="EMBL" id="KAF0690159.1"/>
    </source>
</evidence>
<evidence type="ECO:0000313" key="2">
    <source>
        <dbReference type="Proteomes" id="UP000478052"/>
    </source>
</evidence>
<organism evidence="1 2">
    <name type="scientific">Aphis craccivora</name>
    <name type="common">Cowpea aphid</name>
    <dbReference type="NCBI Taxonomy" id="307492"/>
    <lineage>
        <taxon>Eukaryota</taxon>
        <taxon>Metazoa</taxon>
        <taxon>Ecdysozoa</taxon>
        <taxon>Arthropoda</taxon>
        <taxon>Hexapoda</taxon>
        <taxon>Insecta</taxon>
        <taxon>Pterygota</taxon>
        <taxon>Neoptera</taxon>
        <taxon>Paraneoptera</taxon>
        <taxon>Hemiptera</taxon>
        <taxon>Sternorrhyncha</taxon>
        <taxon>Aphidomorpha</taxon>
        <taxon>Aphidoidea</taxon>
        <taxon>Aphididae</taxon>
        <taxon>Aphidini</taxon>
        <taxon>Aphis</taxon>
        <taxon>Aphis</taxon>
    </lineage>
</organism>
<name>A0A6G0VJE4_APHCR</name>